<dbReference type="EMBL" id="JANPWB010000002">
    <property type="protein sequence ID" value="KAJ1207137.1"/>
    <property type="molecule type" value="Genomic_DNA"/>
</dbReference>
<accession>A0AAV7W3K4</accession>
<sequence>MEAPADWDEGLIVEISIVLGLNEVPLKGWWPLNTAGLAAACVTPPAKRIQQEITRVRSVWEPETEVTDEKQKRTLTEEREIAILAHYKLIHFKYLYRVYYIIEQLWHKK</sequence>
<dbReference type="Proteomes" id="UP001066276">
    <property type="component" value="Chromosome 1_2"/>
</dbReference>
<dbReference type="AlphaFoldDB" id="A0AAV7W3K4"/>
<comment type="caution">
    <text evidence="1">The sequence shown here is derived from an EMBL/GenBank/DDBJ whole genome shotgun (WGS) entry which is preliminary data.</text>
</comment>
<name>A0AAV7W3K4_PLEWA</name>
<evidence type="ECO:0000313" key="2">
    <source>
        <dbReference type="Proteomes" id="UP001066276"/>
    </source>
</evidence>
<protein>
    <submittedName>
        <fullName evidence="1">Uncharacterized protein</fullName>
    </submittedName>
</protein>
<organism evidence="1 2">
    <name type="scientific">Pleurodeles waltl</name>
    <name type="common">Iberian ribbed newt</name>
    <dbReference type="NCBI Taxonomy" id="8319"/>
    <lineage>
        <taxon>Eukaryota</taxon>
        <taxon>Metazoa</taxon>
        <taxon>Chordata</taxon>
        <taxon>Craniata</taxon>
        <taxon>Vertebrata</taxon>
        <taxon>Euteleostomi</taxon>
        <taxon>Amphibia</taxon>
        <taxon>Batrachia</taxon>
        <taxon>Caudata</taxon>
        <taxon>Salamandroidea</taxon>
        <taxon>Salamandridae</taxon>
        <taxon>Pleurodelinae</taxon>
        <taxon>Pleurodeles</taxon>
    </lineage>
</organism>
<evidence type="ECO:0000313" key="1">
    <source>
        <dbReference type="EMBL" id="KAJ1207137.1"/>
    </source>
</evidence>
<keyword evidence="2" id="KW-1185">Reference proteome</keyword>
<reference evidence="1" key="1">
    <citation type="journal article" date="2022" name="bioRxiv">
        <title>Sequencing and chromosome-scale assembly of the giantPleurodeles waltlgenome.</title>
        <authorList>
            <person name="Brown T."/>
            <person name="Elewa A."/>
            <person name="Iarovenko S."/>
            <person name="Subramanian E."/>
            <person name="Araus A.J."/>
            <person name="Petzold A."/>
            <person name="Susuki M."/>
            <person name="Suzuki K.-i.T."/>
            <person name="Hayashi T."/>
            <person name="Toyoda A."/>
            <person name="Oliveira C."/>
            <person name="Osipova E."/>
            <person name="Leigh N.D."/>
            <person name="Simon A."/>
            <person name="Yun M.H."/>
        </authorList>
    </citation>
    <scope>NUCLEOTIDE SEQUENCE</scope>
    <source>
        <strain evidence="1">20211129_DDA</strain>
        <tissue evidence="1">Liver</tissue>
    </source>
</reference>
<gene>
    <name evidence="1" type="ORF">NDU88_002529</name>
</gene>
<proteinExistence type="predicted"/>